<protein>
    <recommendedName>
        <fullName evidence="4">Rubisco LSMT substrate-binding domain-containing protein</fullName>
    </recommendedName>
</protein>
<keyword evidence="6" id="KW-1185">Reference proteome</keyword>
<evidence type="ECO:0000313" key="5">
    <source>
        <dbReference type="EMBL" id="KAG5472235.1"/>
    </source>
</evidence>
<dbReference type="PANTHER" id="PTHR13271:SF115">
    <property type="entry name" value="RUBISCO LSMT SUBSTRATE-BINDING DOMAIN-CONTAINING PROTEIN"/>
    <property type="match status" value="1"/>
</dbReference>
<dbReference type="GO" id="GO:0016279">
    <property type="term" value="F:protein-lysine N-methyltransferase activity"/>
    <property type="evidence" value="ECO:0007669"/>
    <property type="project" value="TreeGrafter"/>
</dbReference>
<evidence type="ECO:0000313" key="6">
    <source>
        <dbReference type="Proteomes" id="UP000673552"/>
    </source>
</evidence>
<dbReference type="Gene3D" id="3.90.1420.10">
    <property type="entry name" value="Rubisco LSMT, substrate-binding domain"/>
    <property type="match status" value="1"/>
</dbReference>
<organism evidence="5 6">
    <name type="scientific">Leishmania martiniquensis</name>
    <dbReference type="NCBI Taxonomy" id="1580590"/>
    <lineage>
        <taxon>Eukaryota</taxon>
        <taxon>Discoba</taxon>
        <taxon>Euglenozoa</taxon>
        <taxon>Kinetoplastea</taxon>
        <taxon>Metakinetoplastina</taxon>
        <taxon>Trypanosomatida</taxon>
        <taxon>Trypanosomatidae</taxon>
        <taxon>Leishmaniinae</taxon>
        <taxon>Leishmania</taxon>
    </lineage>
</organism>
<dbReference type="InterPro" id="IPR036464">
    <property type="entry name" value="Rubisco_LSMT_subst-bd_sf"/>
</dbReference>
<dbReference type="InterPro" id="IPR050600">
    <property type="entry name" value="SETD3_SETD6_MTase"/>
</dbReference>
<dbReference type="GO" id="GO:0032259">
    <property type="term" value="P:methylation"/>
    <property type="evidence" value="ECO:0007669"/>
    <property type="project" value="UniProtKB-KW"/>
</dbReference>
<reference evidence="6" key="1">
    <citation type="journal article" date="2021" name="Microbiol. Resour. Announc.">
        <title>LGAAP: Leishmaniinae Genome Assembly and Annotation Pipeline.</title>
        <authorList>
            <person name="Almutairi H."/>
            <person name="Urbaniak M.D."/>
            <person name="Bates M.D."/>
            <person name="Jariyapan N."/>
            <person name="Kwakye-Nuako G."/>
            <person name="Thomaz-Soccol V."/>
            <person name="Al-Salem W.S."/>
            <person name="Dillon R.J."/>
            <person name="Bates P.A."/>
            <person name="Gatherer D."/>
        </authorList>
    </citation>
    <scope>NUCLEOTIDE SEQUENCE [LARGE SCALE GENOMIC DNA]</scope>
</reference>
<dbReference type="Gene3D" id="3.90.1410.10">
    <property type="entry name" value="set domain protein methyltransferase, domain 1"/>
    <property type="match status" value="1"/>
</dbReference>
<dbReference type="OrthoDB" id="341421at2759"/>
<dbReference type="SUPFAM" id="SSF81822">
    <property type="entry name" value="RuBisCo LSMT C-terminal, substrate-binding domain"/>
    <property type="match status" value="1"/>
</dbReference>
<evidence type="ECO:0000259" key="4">
    <source>
        <dbReference type="Pfam" id="PF09273"/>
    </source>
</evidence>
<sequence length="626" mass="69174">MPPSASFTNAAQWFAGQLNSSDNAVVKRRYLRWHADDTGMPYSDEDPLFVQAVIASCTGWTLLELLWRARLIVLDERTLWECLGAHMIASRVRGVIDPWNEQLSVRLAWNFVEEQQRAELPAASSWRALRTALEEYAVTNIKPQRGLAPTIPCSAPTAFTEGERNQCAIVNDAWSDRVAFIPMEADNDYSEGSLCCTAPVPYRGTLLQVPRSAMFFLESLLQYCALGRAIAAEPSLRGLLENEEAMLVLCLVYERFVVGLSRSHWRRLLLHCPARYPTIPTSWELDDLAELDGLDMLDDVLAKRSQLRDFAEQIQTSLLPLLHCALSTLNGPATAAAAPSLADLSAAFVWEHLVWAQSTFDSRAFSLNVDGAVVMALVPLADMINHSNRTDVLVRKVEPGGGPFTMEVGAALTAADVGRELWMSYGPLQNWELLQHYGFVLGPDNVHDKLPFPLALAAEAGSPQGESDDATATLAPLSCERATSGDWDVRRQELMHRYALCIPGRCWIPHDGVPPPALLALLRVQLAQAHEFDIMEGRRYGPFEALSPLTESAVVSLVKSTVQCVAESFPTTLAEDEEALAELCDGGGSQLSAPDEVNRNYFLCVQLRIGLKRIASRCLEWCARHC</sequence>
<name>A0A836KIU1_9TRYP</name>
<dbReference type="RefSeq" id="XP_067176535.1">
    <property type="nucleotide sequence ID" value="XM_067321167.1"/>
</dbReference>
<dbReference type="AlphaFoldDB" id="A0A836KIU1"/>
<dbReference type="KEGG" id="lmat:92513679"/>
<dbReference type="EMBL" id="JAFEUZ010000030">
    <property type="protein sequence ID" value="KAG5472235.1"/>
    <property type="molecule type" value="Genomic_DNA"/>
</dbReference>
<evidence type="ECO:0000256" key="1">
    <source>
        <dbReference type="ARBA" id="ARBA00022603"/>
    </source>
</evidence>
<keyword evidence="2" id="KW-0808">Transferase</keyword>
<accession>A0A836KIU1</accession>
<evidence type="ECO:0000256" key="2">
    <source>
        <dbReference type="ARBA" id="ARBA00022679"/>
    </source>
</evidence>
<dbReference type="Pfam" id="PF09273">
    <property type="entry name" value="Rubis-subs-bind"/>
    <property type="match status" value="1"/>
</dbReference>
<feature type="domain" description="Rubisco LSMT substrate-binding" evidence="4">
    <location>
        <begin position="514"/>
        <end position="614"/>
    </location>
</feature>
<dbReference type="Proteomes" id="UP000673552">
    <property type="component" value="Unassembled WGS sequence"/>
</dbReference>
<keyword evidence="3" id="KW-0949">S-adenosyl-L-methionine</keyword>
<evidence type="ECO:0000256" key="3">
    <source>
        <dbReference type="ARBA" id="ARBA00022691"/>
    </source>
</evidence>
<dbReference type="InterPro" id="IPR015353">
    <property type="entry name" value="Rubisco_LSMT_subst-bd"/>
</dbReference>
<gene>
    <name evidence="5" type="ORF">LSCM1_03632</name>
</gene>
<proteinExistence type="predicted"/>
<dbReference type="CDD" id="cd10527">
    <property type="entry name" value="SET_LSMT"/>
    <property type="match status" value="1"/>
</dbReference>
<dbReference type="SUPFAM" id="SSF82199">
    <property type="entry name" value="SET domain"/>
    <property type="match status" value="1"/>
</dbReference>
<dbReference type="InterPro" id="IPR046341">
    <property type="entry name" value="SET_dom_sf"/>
</dbReference>
<dbReference type="GeneID" id="92513679"/>
<reference evidence="6" key="2">
    <citation type="journal article" date="2021" name="Sci. Data">
        <title>Chromosome-scale genome sequencing, assembly and annotation of six genomes from subfamily Leishmaniinae.</title>
        <authorList>
            <person name="Almutairi H."/>
            <person name="Urbaniak M.D."/>
            <person name="Bates M.D."/>
            <person name="Jariyapan N."/>
            <person name="Kwakye-Nuako G."/>
            <person name="Thomaz Soccol V."/>
            <person name="Al-Salem W.S."/>
            <person name="Dillon R.J."/>
            <person name="Bates P.A."/>
            <person name="Gatherer D."/>
        </authorList>
    </citation>
    <scope>NUCLEOTIDE SEQUENCE [LARGE SCALE GENOMIC DNA]</scope>
</reference>
<dbReference type="PANTHER" id="PTHR13271">
    <property type="entry name" value="UNCHARACTERIZED PUTATIVE METHYLTRANSFERASE"/>
    <property type="match status" value="1"/>
</dbReference>
<comment type="caution">
    <text evidence="5">The sequence shown here is derived from an EMBL/GenBank/DDBJ whole genome shotgun (WGS) entry which is preliminary data.</text>
</comment>
<keyword evidence="1" id="KW-0489">Methyltransferase</keyword>
<dbReference type="FunFam" id="3.90.1410.10:FF:000032">
    <property type="entry name" value="Rubisco LSMT substrate-binding, putative"/>
    <property type="match status" value="1"/>
</dbReference>